<gene>
    <name evidence="1" type="ORF">CLV80_104332</name>
</gene>
<dbReference type="OrthoDB" id="7651527at2"/>
<dbReference type="RefSeq" id="WP_106356811.1">
    <property type="nucleotide sequence ID" value="NZ_PVTP01000004.1"/>
</dbReference>
<protein>
    <submittedName>
        <fullName evidence="1">Uncharacterized protein</fullName>
    </submittedName>
</protein>
<keyword evidence="2" id="KW-1185">Reference proteome</keyword>
<accession>A0A2T0W0P6</accession>
<dbReference type="AlphaFoldDB" id="A0A2T0W0P6"/>
<evidence type="ECO:0000313" key="2">
    <source>
        <dbReference type="Proteomes" id="UP000238007"/>
    </source>
</evidence>
<dbReference type="Proteomes" id="UP000238007">
    <property type="component" value="Unassembled WGS sequence"/>
</dbReference>
<reference evidence="1 2" key="1">
    <citation type="submission" date="2018-03" db="EMBL/GenBank/DDBJ databases">
        <title>Genomic Encyclopedia of Archaeal and Bacterial Type Strains, Phase II (KMG-II): from individual species to whole genera.</title>
        <authorList>
            <person name="Goeker M."/>
        </authorList>
    </citation>
    <scope>NUCLEOTIDE SEQUENCE [LARGE SCALE GENOMIC DNA]</scope>
    <source>
        <strain evidence="1 2">DSM 101533</strain>
    </source>
</reference>
<dbReference type="EMBL" id="PVTP01000004">
    <property type="protein sequence ID" value="PRY78363.1"/>
    <property type="molecule type" value="Genomic_DNA"/>
</dbReference>
<organism evidence="1 2">
    <name type="scientific">Yoonia maritima</name>
    <dbReference type="NCBI Taxonomy" id="1435347"/>
    <lineage>
        <taxon>Bacteria</taxon>
        <taxon>Pseudomonadati</taxon>
        <taxon>Pseudomonadota</taxon>
        <taxon>Alphaproteobacteria</taxon>
        <taxon>Rhodobacterales</taxon>
        <taxon>Paracoccaceae</taxon>
        <taxon>Yoonia</taxon>
    </lineage>
</organism>
<evidence type="ECO:0000313" key="1">
    <source>
        <dbReference type="EMBL" id="PRY78363.1"/>
    </source>
</evidence>
<sequence>MKMKIGTELPDGYVIGHEDLVEAATTLVAHTLLPLFAENMSEDIAKANVEGIVTELAYLFDEGSIEVGGKTYQPRLAFVDEDGTVIRGVARLNNMHEMVENVFEIAPEAMITFEDDHLEEE</sequence>
<comment type="caution">
    <text evidence="1">The sequence shown here is derived from an EMBL/GenBank/DDBJ whole genome shotgun (WGS) entry which is preliminary data.</text>
</comment>
<name>A0A2T0W0P6_9RHOB</name>
<proteinExistence type="predicted"/>